<keyword evidence="2" id="KW-1003">Cell membrane</keyword>
<evidence type="ECO:0000256" key="2">
    <source>
        <dbReference type="ARBA" id="ARBA00022475"/>
    </source>
</evidence>
<feature type="compositionally biased region" description="Low complexity" evidence="9">
    <location>
        <begin position="22"/>
        <end position="36"/>
    </location>
</feature>
<gene>
    <name evidence="12" type="ORF">WG925_00685</name>
</gene>
<dbReference type="CDD" id="cd16917">
    <property type="entry name" value="HATPase_UhpB-NarQ-NarX-like"/>
    <property type="match status" value="1"/>
</dbReference>
<keyword evidence="3" id="KW-0808">Transferase</keyword>
<comment type="subcellular location">
    <subcellularLocation>
        <location evidence="1">Cell membrane</location>
        <topology evidence="1">Multi-pass membrane protein</topology>
    </subcellularLocation>
</comment>
<accession>A0ABU9A7A7</accession>
<organism evidence="12 13">
    <name type="scientific">Pseudonocardia alni subsp. carboxydivorans</name>
    <dbReference type="NCBI Taxonomy" id="415010"/>
    <lineage>
        <taxon>Bacteria</taxon>
        <taxon>Bacillati</taxon>
        <taxon>Actinomycetota</taxon>
        <taxon>Actinomycetes</taxon>
        <taxon>Pseudonocardiales</taxon>
        <taxon>Pseudonocardiaceae</taxon>
        <taxon>Pseudonocardia</taxon>
    </lineage>
</organism>
<evidence type="ECO:0000256" key="8">
    <source>
        <dbReference type="ARBA" id="ARBA00023136"/>
    </source>
</evidence>
<dbReference type="SUPFAM" id="SSF55874">
    <property type="entry name" value="ATPase domain of HSP90 chaperone/DNA topoisomerase II/histidine kinase"/>
    <property type="match status" value="1"/>
</dbReference>
<keyword evidence="5 12" id="KW-0418">Kinase</keyword>
<comment type="caution">
    <text evidence="12">The sequence shown here is derived from an EMBL/GenBank/DDBJ whole genome shotgun (WGS) entry which is preliminary data.</text>
</comment>
<evidence type="ECO:0000256" key="5">
    <source>
        <dbReference type="ARBA" id="ARBA00022777"/>
    </source>
</evidence>
<dbReference type="InterPro" id="IPR050482">
    <property type="entry name" value="Sensor_HK_TwoCompSys"/>
</dbReference>
<name>A0ABU9A7A7_PSEA5</name>
<feature type="transmembrane region" description="Helical" evidence="10">
    <location>
        <begin position="43"/>
        <end position="65"/>
    </location>
</feature>
<keyword evidence="4 10" id="KW-0812">Transmembrane</keyword>
<dbReference type="Gene3D" id="1.20.5.1930">
    <property type="match status" value="1"/>
</dbReference>
<reference evidence="12 13" key="1">
    <citation type="submission" date="2024-03" db="EMBL/GenBank/DDBJ databases">
        <title>Draft genome sequence of Pseudonocardia carboxydivorans JCM 14827.</title>
        <authorList>
            <person name="Duangmal K."/>
        </authorList>
    </citation>
    <scope>NUCLEOTIDE SEQUENCE [LARGE SCALE GENOMIC DNA]</scope>
    <source>
        <strain evidence="12 13">JCM 14827</strain>
    </source>
</reference>
<evidence type="ECO:0000256" key="1">
    <source>
        <dbReference type="ARBA" id="ARBA00004651"/>
    </source>
</evidence>
<dbReference type="PANTHER" id="PTHR24421:SF37">
    <property type="entry name" value="SENSOR HISTIDINE KINASE NARS"/>
    <property type="match status" value="1"/>
</dbReference>
<feature type="transmembrane region" description="Helical" evidence="10">
    <location>
        <begin position="104"/>
        <end position="124"/>
    </location>
</feature>
<dbReference type="Pfam" id="PF07730">
    <property type="entry name" value="HisKA_3"/>
    <property type="match status" value="1"/>
</dbReference>
<keyword evidence="7" id="KW-0902">Two-component regulatory system</keyword>
<dbReference type="EMBL" id="JBBPIX010000001">
    <property type="protein sequence ID" value="MEK6462244.1"/>
    <property type="molecule type" value="Genomic_DNA"/>
</dbReference>
<dbReference type="RefSeq" id="WP_346108442.1">
    <property type="nucleotide sequence ID" value="NZ_BAAAOD010000090.1"/>
</dbReference>
<evidence type="ECO:0000313" key="12">
    <source>
        <dbReference type="EMBL" id="MEK6462244.1"/>
    </source>
</evidence>
<feature type="transmembrane region" description="Helical" evidence="10">
    <location>
        <begin position="144"/>
        <end position="166"/>
    </location>
</feature>
<evidence type="ECO:0000256" key="3">
    <source>
        <dbReference type="ARBA" id="ARBA00022679"/>
    </source>
</evidence>
<feature type="transmembrane region" description="Helical" evidence="10">
    <location>
        <begin position="352"/>
        <end position="370"/>
    </location>
</feature>
<feature type="transmembrane region" description="Helical" evidence="10">
    <location>
        <begin position="77"/>
        <end position="97"/>
    </location>
</feature>
<proteinExistence type="predicted"/>
<evidence type="ECO:0000259" key="11">
    <source>
        <dbReference type="SMART" id="SM00387"/>
    </source>
</evidence>
<dbReference type="InterPro" id="IPR003594">
    <property type="entry name" value="HATPase_dom"/>
</dbReference>
<evidence type="ECO:0000256" key="10">
    <source>
        <dbReference type="SAM" id="Phobius"/>
    </source>
</evidence>
<keyword evidence="13" id="KW-1185">Reference proteome</keyword>
<feature type="region of interest" description="Disordered" evidence="9">
    <location>
        <begin position="1"/>
        <end position="36"/>
    </location>
</feature>
<feature type="transmembrane region" description="Helical" evidence="10">
    <location>
        <begin position="228"/>
        <end position="253"/>
    </location>
</feature>
<dbReference type="Proteomes" id="UP001367513">
    <property type="component" value="Unassembled WGS sequence"/>
</dbReference>
<evidence type="ECO:0000256" key="4">
    <source>
        <dbReference type="ARBA" id="ARBA00022692"/>
    </source>
</evidence>
<keyword evidence="6 10" id="KW-1133">Transmembrane helix</keyword>
<protein>
    <submittedName>
        <fullName evidence="12">Sensor histidine kinase</fullName>
    </submittedName>
</protein>
<dbReference type="PANTHER" id="PTHR24421">
    <property type="entry name" value="NITRATE/NITRITE SENSOR PROTEIN NARX-RELATED"/>
    <property type="match status" value="1"/>
</dbReference>
<feature type="transmembrane region" description="Helical" evidence="10">
    <location>
        <begin position="292"/>
        <end position="310"/>
    </location>
</feature>
<dbReference type="InterPro" id="IPR011712">
    <property type="entry name" value="Sig_transdc_His_kin_sub3_dim/P"/>
</dbReference>
<evidence type="ECO:0000313" key="13">
    <source>
        <dbReference type="Proteomes" id="UP001367513"/>
    </source>
</evidence>
<evidence type="ECO:0000256" key="7">
    <source>
        <dbReference type="ARBA" id="ARBA00023012"/>
    </source>
</evidence>
<evidence type="ECO:0000256" key="9">
    <source>
        <dbReference type="SAM" id="MobiDB-lite"/>
    </source>
</evidence>
<dbReference type="InterPro" id="IPR036890">
    <property type="entry name" value="HATPase_C_sf"/>
</dbReference>
<feature type="transmembrane region" description="Helical" evidence="10">
    <location>
        <begin position="322"/>
        <end position="346"/>
    </location>
</feature>
<keyword evidence="8 10" id="KW-0472">Membrane</keyword>
<dbReference type="SMART" id="SM00387">
    <property type="entry name" value="HATPase_c"/>
    <property type="match status" value="1"/>
</dbReference>
<feature type="transmembrane region" description="Helical" evidence="10">
    <location>
        <begin position="178"/>
        <end position="197"/>
    </location>
</feature>
<dbReference type="Pfam" id="PF02518">
    <property type="entry name" value="HATPase_c"/>
    <property type="match status" value="1"/>
</dbReference>
<sequence length="710" mass="73980">MTIGTGARAADARPDGGDDPQDAGVPPAAGDPARGGRSARAPVLLAGVPAAAALVVAAVVELRVPAESLPPEEGAELVWASGAIALVLLVAGLLLVARVPRHPVAWVLAGSGLVWAVDTAAAAWTRYGLYVVADPGLPLLSPAWWFFTRFGAVLLLGPPLLLLLFPDGRLPDGRVWRPLSIASLASTALLPLTLVLVPAAEVERYHVAAAPPSQALVEPDLLSVPMPFWPQVLAVAYPMIPLSLLVPAAAVVARYRAARGERRLQLRWLVWAGLVSALLVVPTWVLPAPWPTVLLGLAIAATSGAVVVAVTRHRLYDVDRLLSGTVVSVLLLAATVAVDVLLLALAGNLLGGQDAAFLAVAVVAVLYTPLRTRLWSAARRLARGGRDDPYGALSTLAARLEDARGDRLLAALAGSVAEAFRLPYVRVVTTRPDGGTAVVEHGRPSGPVTELPVTWRGARIGRVDLCSAGAALSDRDQRLLGDLVRQAASAARADELSTRLQVHRTALVTAREEERRRLRRDLHDGLGPALGAVTLRIETARNLAASDPVAADRMLEAATVDVAAVLADMRRLVHDLRPPALDELGPAGALRELARRTAPPGLAVTVVEEGEGPALPAAVEVAAYRIAAEALTNVVRHAAARTARIRLVRGSGFLVVEVVDDGRGIAPDVVAGVGTLSVRERAAELGGTCAVLAPDGGGTVVRARLPLGEG</sequence>
<evidence type="ECO:0000256" key="6">
    <source>
        <dbReference type="ARBA" id="ARBA00022989"/>
    </source>
</evidence>
<dbReference type="Gene3D" id="3.30.565.10">
    <property type="entry name" value="Histidine kinase-like ATPase, C-terminal domain"/>
    <property type="match status" value="1"/>
</dbReference>
<feature type="domain" description="Histidine kinase/HSP90-like ATPase" evidence="11">
    <location>
        <begin position="618"/>
        <end position="709"/>
    </location>
</feature>
<feature type="transmembrane region" description="Helical" evidence="10">
    <location>
        <begin position="265"/>
        <end position="286"/>
    </location>
</feature>
<dbReference type="GO" id="GO:0016301">
    <property type="term" value="F:kinase activity"/>
    <property type="evidence" value="ECO:0007669"/>
    <property type="project" value="UniProtKB-KW"/>
</dbReference>